<feature type="domain" description="AAA+ ATPase" evidence="15">
    <location>
        <begin position="397"/>
        <end position="529"/>
    </location>
</feature>
<dbReference type="InterPro" id="IPR041569">
    <property type="entry name" value="AAA_lid_3"/>
</dbReference>
<dbReference type="InterPro" id="IPR003859">
    <property type="entry name" value="Galactosyl_T"/>
</dbReference>
<dbReference type="GO" id="GO:0005737">
    <property type="term" value="C:cytoplasm"/>
    <property type="evidence" value="ECO:0007669"/>
    <property type="project" value="UniProtKB-ARBA"/>
</dbReference>
<dbReference type="Gene3D" id="3.40.50.300">
    <property type="entry name" value="P-loop containing nucleotide triphosphate hydrolases"/>
    <property type="match status" value="3"/>
</dbReference>
<dbReference type="FunFam" id="1.10.8.60:FF:000178">
    <property type="entry name" value="CDC48/VCP homolog, AAA superfamily"/>
    <property type="match status" value="1"/>
</dbReference>
<keyword evidence="14" id="KW-0325">Glycoprotein</keyword>
<evidence type="ECO:0000256" key="13">
    <source>
        <dbReference type="ARBA" id="ARBA00023136"/>
    </source>
</evidence>
<comment type="subcellular location">
    <subcellularLocation>
        <location evidence="1">Membrane</location>
        <topology evidence="1">Single-pass type II membrane protein</topology>
    </subcellularLocation>
</comment>
<dbReference type="Pfam" id="PF17862">
    <property type="entry name" value="AAA_lid_3"/>
    <property type="match status" value="2"/>
</dbReference>
<evidence type="ECO:0000256" key="5">
    <source>
        <dbReference type="ARBA" id="ARBA00022676"/>
    </source>
</evidence>
<feature type="domain" description="AAA+ ATPase" evidence="15">
    <location>
        <begin position="1190"/>
        <end position="1330"/>
    </location>
</feature>
<dbReference type="InterPro" id="IPR003960">
    <property type="entry name" value="ATPase_AAA_CS"/>
</dbReference>
<name>A0A182F4E9_ANOAL</name>
<dbReference type="InterPro" id="IPR003593">
    <property type="entry name" value="AAA+_ATPase"/>
</dbReference>
<evidence type="ECO:0000256" key="7">
    <source>
        <dbReference type="ARBA" id="ARBA00022692"/>
    </source>
</evidence>
<evidence type="ECO:0000256" key="6">
    <source>
        <dbReference type="ARBA" id="ARBA00022679"/>
    </source>
</evidence>
<keyword evidence="8" id="KW-0677">Repeat</keyword>
<dbReference type="VEuPathDB" id="VectorBase:AALB20_031453"/>
<dbReference type="InterPro" id="IPR029044">
    <property type="entry name" value="Nucleotide-diphossugar_trans"/>
</dbReference>
<evidence type="ECO:0000256" key="1">
    <source>
        <dbReference type="ARBA" id="ARBA00004606"/>
    </source>
</evidence>
<feature type="domain" description="AAA+ ATPase" evidence="15">
    <location>
        <begin position="932"/>
        <end position="1071"/>
    </location>
</feature>
<keyword evidence="9" id="KW-0547">Nucleotide-binding</keyword>
<dbReference type="Gene3D" id="3.90.550.10">
    <property type="entry name" value="Spore Coat Polysaccharide Biosynthesis Protein SpsA, Chain A"/>
    <property type="match status" value="1"/>
</dbReference>
<reference evidence="16" key="2">
    <citation type="submission" date="2022-08" db="UniProtKB">
        <authorList>
            <consortium name="EnsemblMetazoa"/>
        </authorList>
    </citation>
    <scope>IDENTIFICATION</scope>
    <source>
        <strain evidence="16">STECLA/ALBI9_A</strain>
    </source>
</reference>
<dbReference type="GO" id="GO:0016020">
    <property type="term" value="C:membrane"/>
    <property type="evidence" value="ECO:0007669"/>
    <property type="project" value="UniProtKB-SubCell"/>
</dbReference>
<keyword evidence="7" id="KW-0812">Transmembrane</keyword>
<protein>
    <recommendedName>
        <fullName evidence="15">AAA+ ATPase domain-containing protein</fullName>
    </recommendedName>
</protein>
<evidence type="ECO:0000313" key="17">
    <source>
        <dbReference type="Proteomes" id="UP000069272"/>
    </source>
</evidence>
<dbReference type="PRINTS" id="PR02050">
    <property type="entry name" value="B14GALTRFASE"/>
</dbReference>
<dbReference type="Gene3D" id="1.10.8.60">
    <property type="match status" value="2"/>
</dbReference>
<dbReference type="SUPFAM" id="SSF53448">
    <property type="entry name" value="Nucleotide-diphospho-sugar transferases"/>
    <property type="match status" value="1"/>
</dbReference>
<comment type="pathway">
    <text evidence="2">Protein modification; protein glycosylation.</text>
</comment>
<dbReference type="STRING" id="7167.A0A182F4E9"/>
<dbReference type="Proteomes" id="UP000069272">
    <property type="component" value="Chromosome 2L"/>
</dbReference>
<dbReference type="FunFam" id="3.40.50.300:FF:001602">
    <property type="entry name" value="Cell division cycle protein-like protein"/>
    <property type="match status" value="1"/>
</dbReference>
<dbReference type="InterPro" id="IPR027995">
    <property type="entry name" value="Galactosyl_T_N"/>
</dbReference>
<evidence type="ECO:0000256" key="10">
    <source>
        <dbReference type="ARBA" id="ARBA00022840"/>
    </source>
</evidence>
<evidence type="ECO:0000313" key="16">
    <source>
        <dbReference type="EnsemblMetazoa" id="AALB001339-PA"/>
    </source>
</evidence>
<dbReference type="CDD" id="cd00899">
    <property type="entry name" value="b4GalT"/>
    <property type="match status" value="1"/>
</dbReference>
<dbReference type="FunFam" id="3.40.50.300:FF:000018">
    <property type="entry name" value="Cell division control 48"/>
    <property type="match status" value="1"/>
</dbReference>
<evidence type="ECO:0000256" key="12">
    <source>
        <dbReference type="ARBA" id="ARBA00022989"/>
    </source>
</evidence>
<dbReference type="VEuPathDB" id="VectorBase:AALB001339"/>
<evidence type="ECO:0000259" key="15">
    <source>
        <dbReference type="SMART" id="SM00382"/>
    </source>
</evidence>
<keyword evidence="13" id="KW-0472">Membrane</keyword>
<dbReference type="VEuPathDB" id="VectorBase:AALB20_036220"/>
<evidence type="ECO:0000256" key="2">
    <source>
        <dbReference type="ARBA" id="ARBA00004922"/>
    </source>
</evidence>
<reference evidence="16 17" key="1">
    <citation type="journal article" date="2017" name="G3 (Bethesda)">
        <title>The Physical Genome Mapping of Anopheles albimanus Corrected Scaffold Misassemblies and Identified Interarm Rearrangements in Genus Anopheles.</title>
        <authorList>
            <person name="Artemov G.N."/>
            <person name="Peery A.N."/>
            <person name="Jiang X."/>
            <person name="Tu Z."/>
            <person name="Stegniy V.N."/>
            <person name="Sharakhova M.V."/>
            <person name="Sharakhov I.V."/>
        </authorList>
    </citation>
    <scope>NUCLEOTIDE SEQUENCE [LARGE SCALE GENOMIC DNA]</scope>
    <source>
        <strain evidence="16 17">ALBI9_A</strain>
    </source>
</reference>
<dbReference type="GO" id="GO:0012505">
    <property type="term" value="C:endomembrane system"/>
    <property type="evidence" value="ECO:0007669"/>
    <property type="project" value="UniProtKB-ARBA"/>
</dbReference>
<dbReference type="InterPro" id="IPR010448">
    <property type="entry name" value="Torsin"/>
</dbReference>
<dbReference type="Pfam" id="PF02709">
    <property type="entry name" value="Glyco_transf_7C"/>
    <property type="match status" value="1"/>
</dbReference>
<keyword evidence="17" id="KW-1185">Reference proteome</keyword>
<evidence type="ECO:0000256" key="4">
    <source>
        <dbReference type="ARBA" id="ARBA00006235"/>
    </source>
</evidence>
<dbReference type="InterPro" id="IPR027417">
    <property type="entry name" value="P-loop_NTPase"/>
</dbReference>
<evidence type="ECO:0000256" key="3">
    <source>
        <dbReference type="ARBA" id="ARBA00005735"/>
    </source>
</evidence>
<dbReference type="SUPFAM" id="SSF52540">
    <property type="entry name" value="P-loop containing nucleoside triphosphate hydrolases"/>
    <property type="match status" value="3"/>
</dbReference>
<dbReference type="PANTHER" id="PTHR23077">
    <property type="entry name" value="AAA-FAMILY ATPASE"/>
    <property type="match status" value="1"/>
</dbReference>
<dbReference type="PROSITE" id="PS00674">
    <property type="entry name" value="AAA"/>
    <property type="match status" value="1"/>
</dbReference>
<evidence type="ECO:0000256" key="9">
    <source>
        <dbReference type="ARBA" id="ARBA00022741"/>
    </source>
</evidence>
<sequence length="1421" mass="161428">MVKHTQVVLLRLLVICLFAFIVVILLSGGLPNGLETCRCEEHEHERFHKTFRLEQYDQNRKKLAIVVPFRDRFDELLQFAPHMAAFLGKQSVPFHIFVVNQNDRFRFNRASLINAGFLEVRDRFDYFAMHDVDLLPLNDNLRYEYPEEGPLHISGPEYHPKYHYSNFIGGILLLKMEHFVQLNGLSNRYWGWGLEDDEFFVRIKEAGLQVHRSKNITTGTNDTFLHVHDRLHRKRDTTKCFNQRESTRRRDRNTGLNTLKYSIASRRELTIDGVPVSVLNVDLFCDKEDTPWLGARWFLKILFWCLFLSIIVHPSYAFLDLAKLKNDIQSGVKFAFEATKDNTLCKYYECCTPHYVPADINALKNSLHTNLFGQHIAKKLVVDAIGGHFQQIHKSEKPLVISFHGAPGTGKNYIAEHIASALFKKGSHSEFVHKYLGRIDFPLESKVNEYKFRLVEDIKRATAKCPTSLFIFDEVEKMPAGLFDTIVSLLDNHAYTKEHNFRQSIFIFLSNVAGPEIANQLKLILDKGTWRENTELHDFERTLEISAYNLEGGLYRSEMIESHVVDHFVPFLPLEQRHVEQCIIREYHKLTGSNNIDETLLKDILREAVTFDETGIFSNNGCKRRVNFPGKMPPKSASKKEKPLWWNCEKCQTYLPTSELPKHQEANCANIATLNGYVSAGDTFICRKFAVGTLATLEEVKRCTDAQRYRLVTMPMSVLRKLGLMLGDYVRISLSRNGSPIGTIVRVVWPIEDRAGTKLSLEALDEFDSDQSDDLIASVGAIDPSKLQDAQEISLRLEDPDQAKVFNKNGQFLLSCLKHQLQGSVVIMENRIALKICNKMFAFRIENVRTVDDGDTVTEQLSRLSLQDRRMFVVLRTTKLTVVDDTQEEQQIHQNQRYTLERIGALDGIICELRTLLDAAFGIEKRKRHGPISRGVLLYGVSGVGKTMLVNALAAHYRCHVVRLNCSEVYSKFYGESEANVSRQFSEVFDVHPKPALVIVEELHNLCPKASSSDIGKRISQHFLNLLDSLHNSARGNRTLVIGTTDNVDNVNALLRRGGRLDYEFELPVPDASGRESILQRILSRTTHNLSSEEIRSIARITHGYVGADLENLVANAAGSTGGSSMIDRQALLAATQHVKASAMREIMIECPNVRWTDIGGQEDLKHKLRQIIDWPIHHPEVFTRLGIKPPRGLLMFGPPGCSKTMIAKAIATESRLNFLSIKGSELFSMWVGESERAVRDLFRRARQVAPSIIFFDEIDAIGGERSGEGGSGGSSVKERVLAQLLTEMDGVSVLKDVRIVAATNRPDLIDRALMRPGRLDRIVYVRLPDEAAREEIFRIKLKTIPTAADVNVQELVRRSVGCSGSEIEAICQEAALRGLESSFDVQTIDRTHFEHALQLVRPRTSPELLRLYDDYLKQHQ</sequence>
<dbReference type="Pfam" id="PF06309">
    <property type="entry name" value="Torsin"/>
    <property type="match status" value="1"/>
</dbReference>
<dbReference type="PANTHER" id="PTHR23077:SF27">
    <property type="entry name" value="ATPASE FAMILY GENE 2 PROTEIN HOMOLOG A"/>
    <property type="match status" value="1"/>
</dbReference>
<proteinExistence type="inferred from homology"/>
<keyword evidence="6" id="KW-0808">Transferase</keyword>
<dbReference type="SMART" id="SM00382">
    <property type="entry name" value="AAA"/>
    <property type="match status" value="3"/>
</dbReference>
<dbReference type="InterPro" id="IPR050168">
    <property type="entry name" value="AAA_ATPase_domain"/>
</dbReference>
<dbReference type="GO" id="GO:0005975">
    <property type="term" value="P:carbohydrate metabolic process"/>
    <property type="evidence" value="ECO:0007669"/>
    <property type="project" value="InterPro"/>
</dbReference>
<dbReference type="VEuPathDB" id="VectorBase:AALB20_034461"/>
<dbReference type="GO" id="GO:0016887">
    <property type="term" value="F:ATP hydrolysis activity"/>
    <property type="evidence" value="ECO:0007669"/>
    <property type="project" value="InterPro"/>
</dbReference>
<comment type="similarity">
    <text evidence="3">Belongs to the glycosyltransferase 7 family.</text>
</comment>
<evidence type="ECO:0000256" key="11">
    <source>
        <dbReference type="ARBA" id="ARBA00022968"/>
    </source>
</evidence>
<dbReference type="InterPro" id="IPR027791">
    <property type="entry name" value="Galactosyl_T_C"/>
</dbReference>
<evidence type="ECO:0000256" key="14">
    <source>
        <dbReference type="ARBA" id="ARBA00023180"/>
    </source>
</evidence>
<keyword evidence="11" id="KW-0735">Signal-anchor</keyword>
<keyword evidence="5" id="KW-0328">Glycosyltransferase</keyword>
<dbReference type="GO" id="GO:0016757">
    <property type="term" value="F:glycosyltransferase activity"/>
    <property type="evidence" value="ECO:0007669"/>
    <property type="project" value="UniProtKB-KW"/>
</dbReference>
<dbReference type="GO" id="GO:0005524">
    <property type="term" value="F:ATP binding"/>
    <property type="evidence" value="ECO:0007669"/>
    <property type="project" value="UniProtKB-KW"/>
</dbReference>
<keyword evidence="10" id="KW-0067">ATP-binding</keyword>
<dbReference type="InterPro" id="IPR003959">
    <property type="entry name" value="ATPase_AAA_core"/>
</dbReference>
<dbReference type="Pfam" id="PF00004">
    <property type="entry name" value="AAA"/>
    <property type="match status" value="2"/>
</dbReference>
<dbReference type="CDD" id="cd19511">
    <property type="entry name" value="RecA-like_CDC48_r2-like"/>
    <property type="match status" value="1"/>
</dbReference>
<accession>A0A182F4E9</accession>
<organism evidence="16 17">
    <name type="scientific">Anopheles albimanus</name>
    <name type="common">New world malaria mosquito</name>
    <dbReference type="NCBI Taxonomy" id="7167"/>
    <lineage>
        <taxon>Eukaryota</taxon>
        <taxon>Metazoa</taxon>
        <taxon>Ecdysozoa</taxon>
        <taxon>Arthropoda</taxon>
        <taxon>Hexapoda</taxon>
        <taxon>Insecta</taxon>
        <taxon>Pterygota</taxon>
        <taxon>Neoptera</taxon>
        <taxon>Endopterygota</taxon>
        <taxon>Diptera</taxon>
        <taxon>Nematocera</taxon>
        <taxon>Culicoidea</taxon>
        <taxon>Culicidae</taxon>
        <taxon>Anophelinae</taxon>
        <taxon>Anopheles</taxon>
    </lineage>
</organism>
<comment type="similarity">
    <text evidence="4">Belongs to the ClpA/ClpB family. Torsin subfamily.</text>
</comment>
<keyword evidence="12" id="KW-1133">Transmembrane helix</keyword>
<dbReference type="EnsemblMetazoa" id="AALB001339-RA">
    <property type="protein sequence ID" value="AALB001339-PA"/>
    <property type="gene ID" value="AALB001339"/>
</dbReference>
<dbReference type="Pfam" id="PF13733">
    <property type="entry name" value="Glyco_transf_7N"/>
    <property type="match status" value="1"/>
</dbReference>
<evidence type="ECO:0000256" key="8">
    <source>
        <dbReference type="ARBA" id="ARBA00022737"/>
    </source>
</evidence>